<dbReference type="InterPro" id="IPR023214">
    <property type="entry name" value="HAD_sf"/>
</dbReference>
<comment type="caution">
    <text evidence="1">The sequence shown here is derived from an EMBL/GenBank/DDBJ whole genome shotgun (WGS) entry which is preliminary data.</text>
</comment>
<accession>A0ABW5J075</accession>
<keyword evidence="1" id="KW-0378">Hydrolase</keyword>
<dbReference type="GO" id="GO:0016787">
    <property type="term" value="F:hydrolase activity"/>
    <property type="evidence" value="ECO:0007669"/>
    <property type="project" value="UniProtKB-KW"/>
</dbReference>
<gene>
    <name evidence="1" type="ORF">ACFSTG_14665</name>
</gene>
<dbReference type="SFLD" id="SFLDG01129">
    <property type="entry name" value="C1.5:_HAD__Beta-PGM__Phosphata"/>
    <property type="match status" value="1"/>
</dbReference>
<dbReference type="SFLD" id="SFLDS00003">
    <property type="entry name" value="Haloacid_Dehalogenase"/>
    <property type="match status" value="1"/>
</dbReference>
<dbReference type="InterPro" id="IPR006439">
    <property type="entry name" value="HAD-SF_hydro_IA"/>
</dbReference>
<dbReference type="NCBIfam" id="TIGR01509">
    <property type="entry name" value="HAD-SF-IA-v3"/>
    <property type="match status" value="1"/>
</dbReference>
<sequence>MIKNIIFDFGDVFLDLDKTATIRELERLEAKELSEEILENNRKYEKGLITSEEIIDCYCSTFPRLSKEDFTSSWNAMLLRFPEHRLRFLQQLAKEGKYKLILLSNTNDIHIEWVKQNIPFFEEFRKSFDAFYLSQEINLRKPDHSIYEFVLKQHNLNPEETLFIDDTPENTAAAAELNIHTWNIDPAKEDVVDLFRVKKEMF</sequence>
<dbReference type="SUPFAM" id="SSF56784">
    <property type="entry name" value="HAD-like"/>
    <property type="match status" value="1"/>
</dbReference>
<proteinExistence type="predicted"/>
<dbReference type="PRINTS" id="PR00413">
    <property type="entry name" value="HADHALOGNASE"/>
</dbReference>
<dbReference type="CDD" id="cd02603">
    <property type="entry name" value="HAD_sEH-N_like"/>
    <property type="match status" value="1"/>
</dbReference>
<dbReference type="Gene3D" id="1.10.150.240">
    <property type="entry name" value="Putative phosphatase, domain 2"/>
    <property type="match status" value="1"/>
</dbReference>
<dbReference type="RefSeq" id="WP_380754848.1">
    <property type="nucleotide sequence ID" value="NZ_JBHULT010000013.1"/>
</dbReference>
<dbReference type="Pfam" id="PF00702">
    <property type="entry name" value="Hydrolase"/>
    <property type="match status" value="1"/>
</dbReference>
<evidence type="ECO:0000313" key="1">
    <source>
        <dbReference type="EMBL" id="MFD2519148.1"/>
    </source>
</evidence>
<dbReference type="Proteomes" id="UP001597468">
    <property type="component" value="Unassembled WGS sequence"/>
</dbReference>
<dbReference type="InterPro" id="IPR023198">
    <property type="entry name" value="PGP-like_dom2"/>
</dbReference>
<protein>
    <submittedName>
        <fullName evidence="1">HAD family hydrolase</fullName>
    </submittedName>
</protein>
<evidence type="ECO:0000313" key="2">
    <source>
        <dbReference type="Proteomes" id="UP001597468"/>
    </source>
</evidence>
<dbReference type="InterPro" id="IPR036412">
    <property type="entry name" value="HAD-like_sf"/>
</dbReference>
<dbReference type="Gene3D" id="3.40.50.1000">
    <property type="entry name" value="HAD superfamily/HAD-like"/>
    <property type="match status" value="1"/>
</dbReference>
<dbReference type="PANTHER" id="PTHR43611:SF3">
    <property type="entry name" value="FLAVIN MONONUCLEOTIDE HYDROLASE 1, CHLOROPLATIC"/>
    <property type="match status" value="1"/>
</dbReference>
<organism evidence="1 2">
    <name type="scientific">Salinimicrobium flavum</name>
    <dbReference type="NCBI Taxonomy" id="1737065"/>
    <lineage>
        <taxon>Bacteria</taxon>
        <taxon>Pseudomonadati</taxon>
        <taxon>Bacteroidota</taxon>
        <taxon>Flavobacteriia</taxon>
        <taxon>Flavobacteriales</taxon>
        <taxon>Flavobacteriaceae</taxon>
        <taxon>Salinimicrobium</taxon>
    </lineage>
</organism>
<keyword evidence="2" id="KW-1185">Reference proteome</keyword>
<dbReference type="EMBL" id="JBHULT010000013">
    <property type="protein sequence ID" value="MFD2519148.1"/>
    <property type="molecule type" value="Genomic_DNA"/>
</dbReference>
<reference evidence="2" key="1">
    <citation type="journal article" date="2019" name="Int. J. Syst. Evol. Microbiol.">
        <title>The Global Catalogue of Microorganisms (GCM) 10K type strain sequencing project: providing services to taxonomists for standard genome sequencing and annotation.</title>
        <authorList>
            <consortium name="The Broad Institute Genomics Platform"/>
            <consortium name="The Broad Institute Genome Sequencing Center for Infectious Disease"/>
            <person name="Wu L."/>
            <person name="Ma J."/>
        </authorList>
    </citation>
    <scope>NUCLEOTIDE SEQUENCE [LARGE SCALE GENOMIC DNA]</scope>
    <source>
        <strain evidence="2">KCTC 42585</strain>
    </source>
</reference>
<dbReference type="PANTHER" id="PTHR43611">
    <property type="entry name" value="ALPHA-D-GLUCOSE 1-PHOSPHATE PHOSPHATASE"/>
    <property type="match status" value="1"/>
</dbReference>
<name>A0ABW5J075_9FLAO</name>